<evidence type="ECO:0000313" key="2">
    <source>
        <dbReference type="Proteomes" id="UP001500984"/>
    </source>
</evidence>
<sequence length="303" mass="33122">MEVTEHVELGSWLIPRVSAARAATPAGIVGAGFEAYLRILHPVSVSRDAPSRLSHTDAEGAPDESCWPWAEIARRNGRSMHPLVQWRQLSNEEDQGALSFPDGWSVERPPDYFLGAAFLSRLVAHIHRSSRSAEDVVAAVWNGFGALNHRESLSADSAGWNELGVDVRCLSADDGVVHLVSRQVAEAVTSGPFFELPGREYLLFCSSLAELSDPRWVYSAGIGWGPGFPGVFPQLFWPATHEWVIGGDVDLDFTIVGGSSQLIHSIRSDARFESYIVEARDDLSRWGDVVSGQADSEEGSMHL</sequence>
<keyword evidence="2" id="KW-1185">Reference proteome</keyword>
<reference evidence="2" key="1">
    <citation type="journal article" date="2019" name="Int. J. Syst. Evol. Microbiol.">
        <title>The Global Catalogue of Microorganisms (GCM) 10K type strain sequencing project: providing services to taxonomists for standard genome sequencing and annotation.</title>
        <authorList>
            <consortium name="The Broad Institute Genomics Platform"/>
            <consortium name="The Broad Institute Genome Sequencing Center for Infectious Disease"/>
            <person name="Wu L."/>
            <person name="Ma J."/>
        </authorList>
    </citation>
    <scope>NUCLEOTIDE SEQUENCE [LARGE SCALE GENOMIC DNA]</scope>
    <source>
        <strain evidence="2">JCM 15900</strain>
    </source>
</reference>
<comment type="caution">
    <text evidence="1">The sequence shown here is derived from an EMBL/GenBank/DDBJ whole genome shotgun (WGS) entry which is preliminary data.</text>
</comment>
<protein>
    <submittedName>
        <fullName evidence="1">Uncharacterized protein</fullName>
    </submittedName>
</protein>
<dbReference type="EMBL" id="BAAAPZ010000003">
    <property type="protein sequence ID" value="GAA2092409.1"/>
    <property type="molecule type" value="Genomic_DNA"/>
</dbReference>
<gene>
    <name evidence="1" type="ORF">GCM10009823_10130</name>
</gene>
<accession>A0ABP5I2C5</accession>
<dbReference type="Proteomes" id="UP001500984">
    <property type="component" value="Unassembled WGS sequence"/>
</dbReference>
<proteinExistence type="predicted"/>
<name>A0ABP5I2C5_9MICO</name>
<organism evidence="1 2">
    <name type="scientific">Brevibacterium salitolerans</name>
    <dbReference type="NCBI Taxonomy" id="1403566"/>
    <lineage>
        <taxon>Bacteria</taxon>
        <taxon>Bacillati</taxon>
        <taxon>Actinomycetota</taxon>
        <taxon>Actinomycetes</taxon>
        <taxon>Micrococcales</taxon>
        <taxon>Brevibacteriaceae</taxon>
        <taxon>Brevibacterium</taxon>
    </lineage>
</organism>
<evidence type="ECO:0000313" key="1">
    <source>
        <dbReference type="EMBL" id="GAA2092409.1"/>
    </source>
</evidence>